<evidence type="ECO:0000313" key="9">
    <source>
        <dbReference type="EMBL" id="TWI48975.1"/>
    </source>
</evidence>
<dbReference type="InterPro" id="IPR015422">
    <property type="entry name" value="PyrdxlP-dep_Trfase_small"/>
</dbReference>
<name>A0A562PX21_9PSED</name>
<dbReference type="GO" id="GO:0003700">
    <property type="term" value="F:DNA-binding transcription factor activity"/>
    <property type="evidence" value="ECO:0007669"/>
    <property type="project" value="InterPro"/>
</dbReference>
<dbReference type="Proteomes" id="UP000316905">
    <property type="component" value="Unassembled WGS sequence"/>
</dbReference>
<dbReference type="SMART" id="SM00345">
    <property type="entry name" value="HTH_GNTR"/>
    <property type="match status" value="1"/>
</dbReference>
<dbReference type="OrthoDB" id="9804020at2"/>
<protein>
    <submittedName>
        <fullName evidence="9">DNA-binding transcriptional MocR family regulator</fullName>
    </submittedName>
</protein>
<dbReference type="GO" id="GO:0008483">
    <property type="term" value="F:transaminase activity"/>
    <property type="evidence" value="ECO:0007669"/>
    <property type="project" value="UniProtKB-KW"/>
</dbReference>
<evidence type="ECO:0000259" key="8">
    <source>
        <dbReference type="PROSITE" id="PS50949"/>
    </source>
</evidence>
<dbReference type="InterPro" id="IPR015421">
    <property type="entry name" value="PyrdxlP-dep_Trfase_major"/>
</dbReference>
<accession>A0A562PX21</accession>
<sequence length="482" mass="53556">MTLYLNLATLLGQRIETGLYLPGQRLPSVRTLSLEHGVSLSTVQQAYRVLEDLGLAVPRPKSGYFVSPTRRQMLLPASSRPAQRPVEVCQWDQVLELMRTSSRPDTLQLGSGTPDIAAVTLKPLFSALNQISRRHDLAMLRYDNIQGLLELRQQVARLALDSGCRLLPEDIVITTGCHEALSAAVRALCKPGEIMAVESPGFHGIMQTLKGANVQAIEIPTDPVTGISLEALELALEQWPVRAILVTPSCNNPIGFTMPDERKQRLLRLAQRFDTPIIEDDIYGDLAYGYPRPSSIKSMDKEGRVLLCSSFSKTLAPGLRVGWIAPGRYLEQVLHMKYIGTGATATHTQMAVAEFIAKGFYQPHLRRVRGQYQRNRDRVIRWISQYFPEDTRVSQPQGGFMLWVELSESVDTLRLNRLLTESSIQIAVGSIFSAVGKYRNCLRINYACVESAAMEEAIRCIAQSLNSAQTVHNCHPTSQSSG</sequence>
<evidence type="ECO:0000313" key="10">
    <source>
        <dbReference type="Proteomes" id="UP000316905"/>
    </source>
</evidence>
<dbReference type="SUPFAM" id="SSF46785">
    <property type="entry name" value="Winged helix' DNA-binding domain"/>
    <property type="match status" value="1"/>
</dbReference>
<evidence type="ECO:0000256" key="1">
    <source>
        <dbReference type="ARBA" id="ARBA00005384"/>
    </source>
</evidence>
<evidence type="ECO:0000256" key="4">
    <source>
        <dbReference type="ARBA" id="ARBA00022898"/>
    </source>
</evidence>
<evidence type="ECO:0000256" key="3">
    <source>
        <dbReference type="ARBA" id="ARBA00022679"/>
    </source>
</evidence>
<dbReference type="FunFam" id="3.40.640.10:FF:000023">
    <property type="entry name" value="Transcriptional regulator, GntR family"/>
    <property type="match status" value="1"/>
</dbReference>
<dbReference type="InterPro" id="IPR000524">
    <property type="entry name" value="Tscrpt_reg_HTH_GntR"/>
</dbReference>
<dbReference type="InterPro" id="IPR004839">
    <property type="entry name" value="Aminotransferase_I/II_large"/>
</dbReference>
<evidence type="ECO:0000256" key="5">
    <source>
        <dbReference type="ARBA" id="ARBA00023015"/>
    </source>
</evidence>
<dbReference type="InterPro" id="IPR051446">
    <property type="entry name" value="HTH_trans_reg/aminotransferase"/>
</dbReference>
<organism evidence="9 10">
    <name type="scientific">Pseudomonas duriflava</name>
    <dbReference type="NCBI Taxonomy" id="459528"/>
    <lineage>
        <taxon>Bacteria</taxon>
        <taxon>Pseudomonadati</taxon>
        <taxon>Pseudomonadota</taxon>
        <taxon>Gammaproteobacteria</taxon>
        <taxon>Pseudomonadales</taxon>
        <taxon>Pseudomonadaceae</taxon>
        <taxon>Pseudomonas</taxon>
    </lineage>
</organism>
<dbReference type="InterPro" id="IPR015424">
    <property type="entry name" value="PyrdxlP-dep_Trfase"/>
</dbReference>
<dbReference type="GO" id="GO:0003677">
    <property type="term" value="F:DNA binding"/>
    <property type="evidence" value="ECO:0007669"/>
    <property type="project" value="UniProtKB-KW"/>
</dbReference>
<evidence type="ECO:0000256" key="7">
    <source>
        <dbReference type="ARBA" id="ARBA00023163"/>
    </source>
</evidence>
<proteinExistence type="inferred from homology"/>
<dbReference type="CDD" id="cd07377">
    <property type="entry name" value="WHTH_GntR"/>
    <property type="match status" value="1"/>
</dbReference>
<keyword evidence="5" id="KW-0805">Transcription regulation</keyword>
<keyword evidence="7" id="KW-0804">Transcription</keyword>
<keyword evidence="6 9" id="KW-0238">DNA-binding</keyword>
<evidence type="ECO:0000256" key="2">
    <source>
        <dbReference type="ARBA" id="ARBA00022576"/>
    </source>
</evidence>
<dbReference type="PANTHER" id="PTHR46577">
    <property type="entry name" value="HTH-TYPE TRANSCRIPTIONAL REGULATORY PROTEIN GABR"/>
    <property type="match status" value="1"/>
</dbReference>
<dbReference type="Gene3D" id="3.90.1150.10">
    <property type="entry name" value="Aspartate Aminotransferase, domain 1"/>
    <property type="match status" value="1"/>
</dbReference>
<dbReference type="RefSeq" id="WP_145145303.1">
    <property type="nucleotide sequence ID" value="NZ_VLKY01000019.1"/>
</dbReference>
<feature type="domain" description="HTH gntR-type" evidence="8">
    <location>
        <begin position="1"/>
        <end position="69"/>
    </location>
</feature>
<keyword evidence="10" id="KW-1185">Reference proteome</keyword>
<keyword evidence="2" id="KW-0032">Aminotransferase</keyword>
<dbReference type="InterPro" id="IPR036390">
    <property type="entry name" value="WH_DNA-bd_sf"/>
</dbReference>
<dbReference type="Pfam" id="PF00392">
    <property type="entry name" value="GntR"/>
    <property type="match status" value="1"/>
</dbReference>
<dbReference type="CDD" id="cd00609">
    <property type="entry name" value="AAT_like"/>
    <property type="match status" value="1"/>
</dbReference>
<dbReference type="AlphaFoldDB" id="A0A562PX21"/>
<comment type="similarity">
    <text evidence="1">In the C-terminal section; belongs to the class-I pyridoxal-phosphate-dependent aminotransferase family.</text>
</comment>
<gene>
    <name evidence="9" type="ORF">IQ22_04108</name>
</gene>
<dbReference type="Gene3D" id="3.40.640.10">
    <property type="entry name" value="Type I PLP-dependent aspartate aminotransferase-like (Major domain)"/>
    <property type="match status" value="1"/>
</dbReference>
<keyword evidence="3" id="KW-0808">Transferase</keyword>
<dbReference type="PROSITE" id="PS50949">
    <property type="entry name" value="HTH_GNTR"/>
    <property type="match status" value="1"/>
</dbReference>
<dbReference type="EMBL" id="VLKY01000019">
    <property type="protein sequence ID" value="TWI48975.1"/>
    <property type="molecule type" value="Genomic_DNA"/>
</dbReference>
<dbReference type="Gene3D" id="1.10.10.10">
    <property type="entry name" value="Winged helix-like DNA-binding domain superfamily/Winged helix DNA-binding domain"/>
    <property type="match status" value="1"/>
</dbReference>
<evidence type="ECO:0000256" key="6">
    <source>
        <dbReference type="ARBA" id="ARBA00023125"/>
    </source>
</evidence>
<dbReference type="SUPFAM" id="SSF53383">
    <property type="entry name" value="PLP-dependent transferases"/>
    <property type="match status" value="1"/>
</dbReference>
<comment type="caution">
    <text evidence="9">The sequence shown here is derived from an EMBL/GenBank/DDBJ whole genome shotgun (WGS) entry which is preliminary data.</text>
</comment>
<keyword evidence="4" id="KW-0663">Pyridoxal phosphate</keyword>
<reference evidence="9 10" key="1">
    <citation type="journal article" date="2015" name="Stand. Genomic Sci.">
        <title>Genomic Encyclopedia of Bacterial and Archaeal Type Strains, Phase III: the genomes of soil and plant-associated and newly described type strains.</title>
        <authorList>
            <person name="Whitman W.B."/>
            <person name="Woyke T."/>
            <person name="Klenk H.P."/>
            <person name="Zhou Y."/>
            <person name="Lilburn T.G."/>
            <person name="Beck B.J."/>
            <person name="De Vos P."/>
            <person name="Vandamme P."/>
            <person name="Eisen J.A."/>
            <person name="Garrity G."/>
            <person name="Hugenholtz P."/>
            <person name="Kyrpides N.C."/>
        </authorList>
    </citation>
    <scope>NUCLEOTIDE SEQUENCE [LARGE SCALE GENOMIC DNA]</scope>
    <source>
        <strain evidence="9 10">CGMCC 1.6858</strain>
    </source>
</reference>
<dbReference type="PANTHER" id="PTHR46577:SF2">
    <property type="entry name" value="TRANSCRIPTIONAL REGULATORY PROTEIN"/>
    <property type="match status" value="1"/>
</dbReference>
<dbReference type="Pfam" id="PF00155">
    <property type="entry name" value="Aminotran_1_2"/>
    <property type="match status" value="1"/>
</dbReference>
<dbReference type="InterPro" id="IPR036388">
    <property type="entry name" value="WH-like_DNA-bd_sf"/>
</dbReference>
<dbReference type="GO" id="GO:0030170">
    <property type="term" value="F:pyridoxal phosphate binding"/>
    <property type="evidence" value="ECO:0007669"/>
    <property type="project" value="InterPro"/>
</dbReference>